<sequence>MSGTPSLFVAIKGSPVGQPRPRCIPGRRTPVSTMKKEIKAYREHMITVMKVAVKHSPDRWRRLKLFECNITAYYPTKNKKLWGRYCGKVPDRDNIDKLILDCAKTAGIIKDDAGAVEGGVRKLWAQTGDVHIAFRSLDGVDPPDPDAGDLGVYGMDLEFG</sequence>
<dbReference type="GO" id="GO:0006310">
    <property type="term" value="P:DNA recombination"/>
    <property type="evidence" value="ECO:0007669"/>
    <property type="project" value="InterPro"/>
</dbReference>
<dbReference type="InterPro" id="IPR008822">
    <property type="entry name" value="Endonuclease_RusA-like"/>
</dbReference>
<name>A0A0F9GR25_9ZZZZ</name>
<dbReference type="Gene3D" id="3.30.1330.70">
    <property type="entry name" value="Holliday junction resolvase RusA"/>
    <property type="match status" value="1"/>
</dbReference>
<dbReference type="EMBL" id="LAZR01027498">
    <property type="protein sequence ID" value="KKL65547.1"/>
    <property type="molecule type" value="Genomic_DNA"/>
</dbReference>
<reference evidence="1" key="1">
    <citation type="journal article" date="2015" name="Nature">
        <title>Complex archaea that bridge the gap between prokaryotes and eukaryotes.</title>
        <authorList>
            <person name="Spang A."/>
            <person name="Saw J.H."/>
            <person name="Jorgensen S.L."/>
            <person name="Zaremba-Niedzwiedzka K."/>
            <person name="Martijn J."/>
            <person name="Lind A.E."/>
            <person name="van Eijk R."/>
            <person name="Schleper C."/>
            <person name="Guy L."/>
            <person name="Ettema T.J."/>
        </authorList>
    </citation>
    <scope>NUCLEOTIDE SEQUENCE</scope>
</reference>
<dbReference type="Pfam" id="PF05866">
    <property type="entry name" value="RusA"/>
    <property type="match status" value="1"/>
</dbReference>
<proteinExistence type="predicted"/>
<organism evidence="1">
    <name type="scientific">marine sediment metagenome</name>
    <dbReference type="NCBI Taxonomy" id="412755"/>
    <lineage>
        <taxon>unclassified sequences</taxon>
        <taxon>metagenomes</taxon>
        <taxon>ecological metagenomes</taxon>
    </lineage>
</organism>
<accession>A0A0F9GR25</accession>
<dbReference type="InterPro" id="IPR036614">
    <property type="entry name" value="RusA-like_sf"/>
</dbReference>
<dbReference type="SUPFAM" id="SSF103084">
    <property type="entry name" value="Holliday junction resolvase RusA"/>
    <property type="match status" value="1"/>
</dbReference>
<protein>
    <submittedName>
        <fullName evidence="1">Uncharacterized protein</fullName>
    </submittedName>
</protein>
<gene>
    <name evidence="1" type="ORF">LCGC14_2153870</name>
</gene>
<dbReference type="GO" id="GO:0000287">
    <property type="term" value="F:magnesium ion binding"/>
    <property type="evidence" value="ECO:0007669"/>
    <property type="project" value="InterPro"/>
</dbReference>
<dbReference type="AlphaFoldDB" id="A0A0F9GR25"/>
<comment type="caution">
    <text evidence="1">The sequence shown here is derived from an EMBL/GenBank/DDBJ whole genome shotgun (WGS) entry which is preliminary data.</text>
</comment>
<dbReference type="GO" id="GO:0006281">
    <property type="term" value="P:DNA repair"/>
    <property type="evidence" value="ECO:0007669"/>
    <property type="project" value="InterPro"/>
</dbReference>
<evidence type="ECO:0000313" key="1">
    <source>
        <dbReference type="EMBL" id="KKL65547.1"/>
    </source>
</evidence>